<evidence type="ECO:0000256" key="12">
    <source>
        <dbReference type="ARBA" id="ARBA00023180"/>
    </source>
</evidence>
<comment type="similarity">
    <text evidence="3 13">Belongs to the glycosyltransferase 31 family.</text>
</comment>
<comment type="caution">
    <text evidence="14">The sequence shown here is derived from an EMBL/GenBank/DDBJ whole genome shotgun (WGS) entry which is preliminary data.</text>
</comment>
<dbReference type="GO" id="GO:0016758">
    <property type="term" value="F:hexosyltransferase activity"/>
    <property type="evidence" value="ECO:0007669"/>
    <property type="project" value="InterPro"/>
</dbReference>
<evidence type="ECO:0000256" key="6">
    <source>
        <dbReference type="ARBA" id="ARBA00022692"/>
    </source>
</evidence>
<keyword evidence="5" id="KW-0808">Transferase</keyword>
<dbReference type="FunFam" id="3.90.550.50:FF:000001">
    <property type="entry name" value="Hexosyltransferase"/>
    <property type="match status" value="1"/>
</dbReference>
<evidence type="ECO:0000256" key="9">
    <source>
        <dbReference type="ARBA" id="ARBA00023034"/>
    </source>
</evidence>
<dbReference type="GO" id="GO:0006629">
    <property type="term" value="P:lipid metabolic process"/>
    <property type="evidence" value="ECO:0007669"/>
    <property type="project" value="UniProtKB-KW"/>
</dbReference>
<evidence type="ECO:0000313" key="15">
    <source>
        <dbReference type="Proteomes" id="UP000812440"/>
    </source>
</evidence>
<dbReference type="PANTHER" id="PTHR11214:SF378">
    <property type="entry name" value="BETA-1,3-GALACTOSYLTRANSFERASE 4"/>
    <property type="match status" value="1"/>
</dbReference>
<keyword evidence="12" id="KW-0325">Glycoprotein</keyword>
<protein>
    <recommendedName>
        <fullName evidence="13">Hexosyltransferase</fullName>
        <ecNumber evidence="13">2.4.1.-</ecNumber>
    </recommendedName>
</protein>
<evidence type="ECO:0000256" key="7">
    <source>
        <dbReference type="ARBA" id="ARBA00022968"/>
    </source>
</evidence>
<keyword evidence="8 13" id="KW-1133">Transmembrane helix</keyword>
<dbReference type="Pfam" id="PF01762">
    <property type="entry name" value="Galactosyl_T"/>
    <property type="match status" value="1"/>
</dbReference>
<dbReference type="PANTHER" id="PTHR11214">
    <property type="entry name" value="BETA-1,3-N-ACETYLGLUCOSAMINYLTRANSFERASE"/>
    <property type="match status" value="1"/>
</dbReference>
<sequence length="340" mass="38159">MISPFHVYLRCLHFSRRRWPILFLVISCLFFLHFIFSGYFEELLSCVLPLFYPTPSSLSTSQLLAPSILVSPPKGCSPAPFLLILVSSSPSHQDQRNTIRQTWGSRSSSKVSLSLTLFVLGVPKSENEQTALLQEANIYGDIIQADFTDSYRNLTLKTLVGLSFVSQRCQGAKFLMKTDDDVFVNTLALSRFLQGQGGPLYLGRVHWRVYADRNPGSRHYTSRSTYPDENFPPYCSGTGYVLSQEAIVSFLQQAERQTIISLEDVYSGILAWAAGISPKHVARFAGSILVPHSGCCYNTMFTSHGLTPQSMKEAWTMLSEVRNDWCLLSLLRCKIQGNIL</sequence>
<evidence type="ECO:0000256" key="4">
    <source>
        <dbReference type="ARBA" id="ARBA00022676"/>
    </source>
</evidence>
<evidence type="ECO:0000256" key="1">
    <source>
        <dbReference type="ARBA" id="ARBA00004323"/>
    </source>
</evidence>
<dbReference type="Gene3D" id="3.90.550.50">
    <property type="match status" value="1"/>
</dbReference>
<evidence type="ECO:0000256" key="3">
    <source>
        <dbReference type="ARBA" id="ARBA00008661"/>
    </source>
</evidence>
<evidence type="ECO:0000256" key="8">
    <source>
        <dbReference type="ARBA" id="ARBA00022989"/>
    </source>
</evidence>
<keyword evidence="7 13" id="KW-0735">Signal-anchor</keyword>
<reference evidence="14" key="1">
    <citation type="thesis" date="2020" institute="ProQuest LLC" country="789 East Eisenhower Parkway, Ann Arbor, MI, USA">
        <title>Comparative Genomics and Chromosome Evolution.</title>
        <authorList>
            <person name="Mudd A.B."/>
        </authorList>
    </citation>
    <scope>NUCLEOTIDE SEQUENCE</scope>
    <source>
        <strain evidence="14">Female2</strain>
        <tissue evidence="14">Blood</tissue>
    </source>
</reference>
<dbReference type="GO" id="GO:0006493">
    <property type="term" value="P:protein O-linked glycosylation"/>
    <property type="evidence" value="ECO:0007669"/>
    <property type="project" value="TreeGrafter"/>
</dbReference>
<keyword evidence="10" id="KW-0443">Lipid metabolism</keyword>
<keyword evidence="4 13" id="KW-0328">Glycosyltransferase</keyword>
<dbReference type="OrthoDB" id="2139606at2759"/>
<evidence type="ECO:0000256" key="2">
    <source>
        <dbReference type="ARBA" id="ARBA00004922"/>
    </source>
</evidence>
<evidence type="ECO:0000256" key="5">
    <source>
        <dbReference type="ARBA" id="ARBA00022679"/>
    </source>
</evidence>
<dbReference type="EMBL" id="JAACNH010000003">
    <property type="protein sequence ID" value="KAG8448534.1"/>
    <property type="molecule type" value="Genomic_DNA"/>
</dbReference>
<keyword evidence="6 13" id="KW-0812">Transmembrane</keyword>
<dbReference type="GO" id="GO:0000139">
    <property type="term" value="C:Golgi membrane"/>
    <property type="evidence" value="ECO:0007669"/>
    <property type="project" value="UniProtKB-SubCell"/>
</dbReference>
<comment type="pathway">
    <text evidence="2">Protein modification; protein glycosylation.</text>
</comment>
<evidence type="ECO:0000256" key="10">
    <source>
        <dbReference type="ARBA" id="ARBA00023098"/>
    </source>
</evidence>
<keyword evidence="15" id="KW-1185">Reference proteome</keyword>
<evidence type="ECO:0000256" key="11">
    <source>
        <dbReference type="ARBA" id="ARBA00023136"/>
    </source>
</evidence>
<feature type="transmembrane region" description="Helical" evidence="13">
    <location>
        <begin position="21"/>
        <end position="40"/>
    </location>
</feature>
<comment type="subcellular location">
    <subcellularLocation>
        <location evidence="1 13">Golgi apparatus membrane</location>
        <topology evidence="1 13">Single-pass type II membrane protein</topology>
    </subcellularLocation>
</comment>
<gene>
    <name evidence="14" type="ORF">GDO86_015576</name>
</gene>
<dbReference type="InterPro" id="IPR002659">
    <property type="entry name" value="Glyco_trans_31"/>
</dbReference>
<evidence type="ECO:0000256" key="13">
    <source>
        <dbReference type="RuleBase" id="RU363063"/>
    </source>
</evidence>
<keyword evidence="9 13" id="KW-0333">Golgi apparatus</keyword>
<keyword evidence="11 13" id="KW-0472">Membrane</keyword>
<organism evidence="14 15">
    <name type="scientific">Hymenochirus boettgeri</name>
    <name type="common">Congo dwarf clawed frog</name>
    <dbReference type="NCBI Taxonomy" id="247094"/>
    <lineage>
        <taxon>Eukaryota</taxon>
        <taxon>Metazoa</taxon>
        <taxon>Chordata</taxon>
        <taxon>Craniata</taxon>
        <taxon>Vertebrata</taxon>
        <taxon>Euteleostomi</taxon>
        <taxon>Amphibia</taxon>
        <taxon>Batrachia</taxon>
        <taxon>Anura</taxon>
        <taxon>Pipoidea</taxon>
        <taxon>Pipidae</taxon>
        <taxon>Pipinae</taxon>
        <taxon>Hymenochirus</taxon>
    </lineage>
</organism>
<evidence type="ECO:0000313" key="14">
    <source>
        <dbReference type="EMBL" id="KAG8448534.1"/>
    </source>
</evidence>
<name>A0A8T2JYE8_9PIPI</name>
<accession>A0A8T2JYE8</accession>
<proteinExistence type="inferred from homology"/>
<dbReference type="AlphaFoldDB" id="A0A8T2JYE8"/>
<dbReference type="Proteomes" id="UP000812440">
    <property type="component" value="Chromosome 8_10"/>
</dbReference>
<dbReference type="EC" id="2.4.1.-" evidence="13"/>